<dbReference type="EMBL" id="LAZR01021060">
    <property type="protein sequence ID" value="KKL86622.1"/>
    <property type="molecule type" value="Genomic_DNA"/>
</dbReference>
<name>A0A0F9IGX0_9ZZZZ</name>
<organism evidence="1">
    <name type="scientific">marine sediment metagenome</name>
    <dbReference type="NCBI Taxonomy" id="412755"/>
    <lineage>
        <taxon>unclassified sequences</taxon>
        <taxon>metagenomes</taxon>
        <taxon>ecological metagenomes</taxon>
    </lineage>
</organism>
<evidence type="ECO:0000313" key="1">
    <source>
        <dbReference type="EMBL" id="KKL86622.1"/>
    </source>
</evidence>
<gene>
    <name evidence="1" type="ORF">LCGC14_1942870</name>
</gene>
<dbReference type="AlphaFoldDB" id="A0A0F9IGX0"/>
<comment type="caution">
    <text evidence="1">The sequence shown here is derived from an EMBL/GenBank/DDBJ whole genome shotgun (WGS) entry which is preliminary data.</text>
</comment>
<accession>A0A0F9IGX0</accession>
<sequence>MLLLRRPSIDLKYHRINSLIKTIMRGDLTVMGPQAAIPRRIVSGGTAIEAGEPIDNQASSSSGAAAANVYALTNADGPIVGTDRWGGVAMANSLNAAAGTTNAQELQGACPIPGVGRIRGKAETAGNVDTLAEIILITGDFVLFDYNSTGASDGGELYTIHDDASADTSGLEIIEGNPATSTLDVTVAATVYRFDVT</sequence>
<reference evidence="1" key="1">
    <citation type="journal article" date="2015" name="Nature">
        <title>Complex archaea that bridge the gap between prokaryotes and eukaryotes.</title>
        <authorList>
            <person name="Spang A."/>
            <person name="Saw J.H."/>
            <person name="Jorgensen S.L."/>
            <person name="Zaremba-Niedzwiedzka K."/>
            <person name="Martijn J."/>
            <person name="Lind A.E."/>
            <person name="van Eijk R."/>
            <person name="Schleper C."/>
            <person name="Guy L."/>
            <person name="Ettema T.J."/>
        </authorList>
    </citation>
    <scope>NUCLEOTIDE SEQUENCE</scope>
</reference>
<proteinExistence type="predicted"/>
<protein>
    <submittedName>
        <fullName evidence="1">Uncharacterized protein</fullName>
    </submittedName>
</protein>